<dbReference type="Pfam" id="PF13408">
    <property type="entry name" value="Zn_ribbon_recom"/>
    <property type="match status" value="1"/>
</dbReference>
<dbReference type="InterPro" id="IPR011109">
    <property type="entry name" value="DNA_bind_recombinase_dom"/>
</dbReference>
<dbReference type="InterPro" id="IPR050639">
    <property type="entry name" value="SSR_resolvase"/>
</dbReference>
<dbReference type="SUPFAM" id="SSF53041">
    <property type="entry name" value="Resolvase-like"/>
    <property type="match status" value="1"/>
</dbReference>
<dbReference type="InterPro" id="IPR038109">
    <property type="entry name" value="DNA_bind_recomb_sf"/>
</dbReference>
<proteinExistence type="predicted"/>
<comment type="caution">
    <text evidence="3">The sequence shown here is derived from an EMBL/GenBank/DDBJ whole genome shotgun (WGS) entry which is preliminary data.</text>
</comment>
<evidence type="ECO:0000313" key="3">
    <source>
        <dbReference type="EMBL" id="MBB4939286.1"/>
    </source>
</evidence>
<dbReference type="Gene3D" id="3.40.50.1390">
    <property type="entry name" value="Resolvase, N-terminal catalytic domain"/>
    <property type="match status" value="1"/>
</dbReference>
<dbReference type="SMART" id="SM00857">
    <property type="entry name" value="Resolvase"/>
    <property type="match status" value="1"/>
</dbReference>
<reference evidence="3 5" key="1">
    <citation type="submission" date="2020-08" db="EMBL/GenBank/DDBJ databases">
        <title>Sequencing the genomes of 1000 actinobacteria strains.</title>
        <authorList>
            <person name="Klenk H.-P."/>
        </authorList>
    </citation>
    <scope>NUCLEOTIDE SEQUENCE [LARGE SCALE GENOMIC DNA]</scope>
    <source>
        <strain evidence="3 5">DSM 43023</strain>
    </source>
</reference>
<dbReference type="AlphaFoldDB" id="A0A7W7W9U6"/>
<dbReference type="GO" id="GO:0003677">
    <property type="term" value="F:DNA binding"/>
    <property type="evidence" value="ECO:0007669"/>
    <property type="project" value="InterPro"/>
</dbReference>
<dbReference type="PANTHER" id="PTHR30461:SF23">
    <property type="entry name" value="DNA RECOMBINASE-RELATED"/>
    <property type="match status" value="1"/>
</dbReference>
<evidence type="ECO:0000259" key="1">
    <source>
        <dbReference type="PROSITE" id="PS51736"/>
    </source>
</evidence>
<name>A0A7W7W9U6_9ACTN</name>
<feature type="domain" description="Resolvase/invertase-type recombinase catalytic" evidence="1">
    <location>
        <begin position="1"/>
        <end position="149"/>
    </location>
</feature>
<dbReference type="InterPro" id="IPR006119">
    <property type="entry name" value="Resolv_N"/>
</dbReference>
<protein>
    <submittedName>
        <fullName evidence="3">DNA invertase Pin-like site-specific DNA recombinase</fullName>
    </submittedName>
</protein>
<feature type="domain" description="Recombinase" evidence="2">
    <location>
        <begin position="156"/>
        <end position="301"/>
    </location>
</feature>
<sequence>MLQRLTVDPVPQINSDSYSRTSPLVDRAVALGWAACRVMVIDDDLGKSGTSAVDRVGFQQLVAEISLGHVGLVLGIDMSRLARSGRDWYQLLELCALSGALLADTDGVYDPADYNDRLLLGLKGTMSEAELHLIKQRMQAGRVNKARRGELAIALPLGYWRRPSGEVVLDPDEQVQAVVRLIFAMFDRIGTIQGVTRYLVEHGIEIGMRARSGLDKGEVVWRRPARATLTCLLNSPIYAGIYVYGRRRVDSFRQVPGRPKSGRTVQKPDQWLAMIEGALPAYISVEHYHRNLERLAANRPQPAAPGPAREGPALLAGLVRCGRCRRRMTVAYHVNRVGGGSTPRANYDCAGARAEWGGPLCQHLRGRCLDDFVAGEVLAALAPAALQVSLRAAEQIVANRAALERIWRQRLERAEINVQRARRCYRLAEPEKRLVVRQLEKEWEQALAARQQLSEDYHRFAQSTPAVLTPAEQATITALAADLPALWRAATTTDADRKEIIRAVVEEVTVEVRGRSELVDVTLTWAGGRTTQAVIRRPIRRFDDLSYYPQLAARVRELADCGLHPATIAETLNAEGFHPAKDHGRIGHITVMEILRRSGHPIAYRREPRPVHPDDAPREYEWWLPDLAAELSMAHSTLRRWITLGHITGRQETRPPHRWIVHADPATLAQLRDRFDRACGRTTRVHPRFADNPKFHLP</sequence>
<evidence type="ECO:0000313" key="4">
    <source>
        <dbReference type="EMBL" id="MBB4944229.1"/>
    </source>
</evidence>
<dbReference type="EMBL" id="JACHJU010000007">
    <property type="protein sequence ID" value="MBB4944229.1"/>
    <property type="molecule type" value="Genomic_DNA"/>
</dbReference>
<organism evidence="3 5">
    <name type="scientific">Streptosporangium album</name>
    <dbReference type="NCBI Taxonomy" id="47479"/>
    <lineage>
        <taxon>Bacteria</taxon>
        <taxon>Bacillati</taxon>
        <taxon>Actinomycetota</taxon>
        <taxon>Actinomycetes</taxon>
        <taxon>Streptosporangiales</taxon>
        <taxon>Streptosporangiaceae</taxon>
        <taxon>Streptosporangium</taxon>
    </lineage>
</organism>
<dbReference type="Pfam" id="PF00239">
    <property type="entry name" value="Resolvase"/>
    <property type="match status" value="1"/>
</dbReference>
<evidence type="ECO:0000313" key="5">
    <source>
        <dbReference type="Proteomes" id="UP000534286"/>
    </source>
</evidence>
<dbReference type="PROSITE" id="PS51737">
    <property type="entry name" value="RECOMBINASE_DNA_BIND"/>
    <property type="match status" value="1"/>
</dbReference>
<dbReference type="RefSeq" id="WP_184755301.1">
    <property type="nucleotide sequence ID" value="NZ_BAABEK010000210.1"/>
</dbReference>
<gene>
    <name evidence="3" type="ORF">FHR32_003591</name>
    <name evidence="4" type="ORF">FHR32_008632</name>
</gene>
<dbReference type="CDD" id="cd00338">
    <property type="entry name" value="Ser_Recombinase"/>
    <property type="match status" value="1"/>
</dbReference>
<accession>A0A7W7W9U6</accession>
<dbReference type="InterPro" id="IPR036162">
    <property type="entry name" value="Resolvase-like_N_sf"/>
</dbReference>
<dbReference type="Proteomes" id="UP000534286">
    <property type="component" value="Unassembled WGS sequence"/>
</dbReference>
<evidence type="ECO:0000259" key="2">
    <source>
        <dbReference type="PROSITE" id="PS51737"/>
    </source>
</evidence>
<dbReference type="EMBL" id="JACHJU010000001">
    <property type="protein sequence ID" value="MBB4939286.1"/>
    <property type="molecule type" value="Genomic_DNA"/>
</dbReference>
<dbReference type="PROSITE" id="PS51736">
    <property type="entry name" value="RECOMBINASES_3"/>
    <property type="match status" value="1"/>
</dbReference>
<dbReference type="Pfam" id="PF07508">
    <property type="entry name" value="Recombinase"/>
    <property type="match status" value="1"/>
</dbReference>
<dbReference type="GO" id="GO:0000150">
    <property type="term" value="F:DNA strand exchange activity"/>
    <property type="evidence" value="ECO:0007669"/>
    <property type="project" value="InterPro"/>
</dbReference>
<dbReference type="InterPro" id="IPR025827">
    <property type="entry name" value="Zn_ribbon_recom_dom"/>
</dbReference>
<dbReference type="Gene3D" id="3.90.1750.20">
    <property type="entry name" value="Putative Large Serine Recombinase, Chain B, Domain 2"/>
    <property type="match status" value="1"/>
</dbReference>
<dbReference type="PANTHER" id="PTHR30461">
    <property type="entry name" value="DNA-INVERTASE FROM LAMBDOID PROPHAGE"/>
    <property type="match status" value="1"/>
</dbReference>
<keyword evidence="5" id="KW-1185">Reference proteome</keyword>